<dbReference type="Proteomes" id="UP001597182">
    <property type="component" value="Unassembled WGS sequence"/>
</dbReference>
<gene>
    <name evidence="2" type="ORF">ACFQ34_00230</name>
</gene>
<evidence type="ECO:0000313" key="3">
    <source>
        <dbReference type="Proteomes" id="UP001597182"/>
    </source>
</evidence>
<organism evidence="2 3">
    <name type="scientific">Pseudonocardia benzenivorans</name>
    <dbReference type="NCBI Taxonomy" id="228005"/>
    <lineage>
        <taxon>Bacteria</taxon>
        <taxon>Bacillati</taxon>
        <taxon>Actinomycetota</taxon>
        <taxon>Actinomycetes</taxon>
        <taxon>Pseudonocardiales</taxon>
        <taxon>Pseudonocardiaceae</taxon>
        <taxon>Pseudonocardia</taxon>
    </lineage>
</organism>
<dbReference type="InterPro" id="IPR007969">
    <property type="entry name" value="DUF732"/>
</dbReference>
<proteinExistence type="predicted"/>
<evidence type="ECO:0000259" key="1">
    <source>
        <dbReference type="Pfam" id="PF05305"/>
    </source>
</evidence>
<protein>
    <submittedName>
        <fullName evidence="2">DUF732 domain-containing protein</fullName>
    </submittedName>
</protein>
<feature type="domain" description="DUF732" evidence="1">
    <location>
        <begin position="45"/>
        <end position="116"/>
    </location>
</feature>
<name>A0ABW3VBQ7_9PSEU</name>
<dbReference type="RefSeq" id="WP_346090756.1">
    <property type="nucleotide sequence ID" value="NZ_BAABKS010000015.1"/>
</dbReference>
<dbReference type="EMBL" id="JBHTMB010000004">
    <property type="protein sequence ID" value="MFD1231704.1"/>
    <property type="molecule type" value="Genomic_DNA"/>
</dbReference>
<comment type="caution">
    <text evidence="2">The sequence shown here is derived from an EMBL/GenBank/DDBJ whole genome shotgun (WGS) entry which is preliminary data.</text>
</comment>
<accession>A0ABW3VBQ7</accession>
<evidence type="ECO:0000313" key="2">
    <source>
        <dbReference type="EMBL" id="MFD1231704.1"/>
    </source>
</evidence>
<dbReference type="Pfam" id="PF05305">
    <property type="entry name" value="DUF732"/>
    <property type="match status" value="1"/>
</dbReference>
<sequence length="175" mass="17506">MGGIGALILLAVIVGLVTGSPAPTTTAAAPTPTTNPPPALQRTPEQAFVGDILNTPGLTSTMSESDMIGIGRGACEVMAYQQFSRADLIAQLGQSKYGPQVMEVFVDAAHRNLCPQYAFPSVTTGGAVATAAAPPASSSTANTVSNGTYLVGEDLTAGTWKTPGGSGGRPATGLA</sequence>
<keyword evidence="3" id="KW-1185">Reference proteome</keyword>
<reference evidence="3" key="1">
    <citation type="journal article" date="2019" name="Int. J. Syst. Evol. Microbiol.">
        <title>The Global Catalogue of Microorganisms (GCM) 10K type strain sequencing project: providing services to taxonomists for standard genome sequencing and annotation.</title>
        <authorList>
            <consortium name="The Broad Institute Genomics Platform"/>
            <consortium name="The Broad Institute Genome Sequencing Center for Infectious Disease"/>
            <person name="Wu L."/>
            <person name="Ma J."/>
        </authorList>
    </citation>
    <scope>NUCLEOTIDE SEQUENCE [LARGE SCALE GENOMIC DNA]</scope>
    <source>
        <strain evidence="3">CCUG 49018</strain>
    </source>
</reference>